<sequence>MKTIIKVLFLTLVIFSFSCKEEQSEDSKAFDAQMKETVQIHDDVMPKMTELNSLISKLEKEKEEIEASDNFEAEEVEKYEIAINDLKEAHDLMMSWMKNFSNSFSRTEINSGLATKNKDSIKAKQEMLSAQYNSAEEMQEAITTAIENAQLLLSE</sequence>
<dbReference type="RefSeq" id="WP_224459940.1">
    <property type="nucleotide sequence ID" value="NZ_JAIQZE010000001.1"/>
</dbReference>
<dbReference type="EMBL" id="JAIQZE010000001">
    <property type="protein sequence ID" value="MBZ9777575.1"/>
    <property type="molecule type" value="Genomic_DNA"/>
</dbReference>
<reference evidence="2" key="1">
    <citation type="submission" date="2023-07" db="EMBL/GenBank/DDBJ databases">
        <title>Novel species isolated from saline lakes on Tibetan Plateau.</title>
        <authorList>
            <person name="Lu H."/>
        </authorList>
    </citation>
    <scope>NUCLEOTIDE SEQUENCE [LARGE SCALE GENOMIC DNA]</scope>
    <source>
        <strain evidence="2">CAK8W</strain>
    </source>
</reference>
<evidence type="ECO:0000313" key="1">
    <source>
        <dbReference type="EMBL" id="MBZ9777575.1"/>
    </source>
</evidence>
<dbReference type="PROSITE" id="PS51257">
    <property type="entry name" value="PROKAR_LIPOPROTEIN"/>
    <property type="match status" value="1"/>
</dbReference>
<organism evidence="1 2">
    <name type="scientific">Psychroflexus longus</name>
    <dbReference type="NCBI Taxonomy" id="2873596"/>
    <lineage>
        <taxon>Bacteria</taxon>
        <taxon>Pseudomonadati</taxon>
        <taxon>Bacteroidota</taxon>
        <taxon>Flavobacteriia</taxon>
        <taxon>Flavobacteriales</taxon>
        <taxon>Flavobacteriaceae</taxon>
        <taxon>Psychroflexus</taxon>
    </lineage>
</organism>
<gene>
    <name evidence="1" type="ORF">LB452_01445</name>
</gene>
<evidence type="ECO:0000313" key="2">
    <source>
        <dbReference type="Proteomes" id="UP001199314"/>
    </source>
</evidence>
<dbReference type="Proteomes" id="UP001199314">
    <property type="component" value="Unassembled WGS sequence"/>
</dbReference>
<accession>A0ABS7XF67</accession>
<comment type="caution">
    <text evidence="1">The sequence shown here is derived from an EMBL/GenBank/DDBJ whole genome shotgun (WGS) entry which is preliminary data.</text>
</comment>
<evidence type="ECO:0008006" key="3">
    <source>
        <dbReference type="Google" id="ProtNLM"/>
    </source>
</evidence>
<protein>
    <recommendedName>
        <fullName evidence="3">Viral A-type inclusion protein</fullName>
    </recommendedName>
</protein>
<proteinExistence type="predicted"/>
<name>A0ABS7XF67_9FLAO</name>
<keyword evidence="2" id="KW-1185">Reference proteome</keyword>